<reference evidence="1" key="1">
    <citation type="journal article" date="2018" name="Mol. Biol. Evol.">
        <title>Broad Genomic Sampling Reveals a Smut Pathogenic Ancestry of the Fungal Clade Ustilaginomycotina.</title>
        <authorList>
            <person name="Kijpornyongpan T."/>
            <person name="Mondo S.J."/>
            <person name="Barry K."/>
            <person name="Sandor L."/>
            <person name="Lee J."/>
            <person name="Lipzen A."/>
            <person name="Pangilinan J."/>
            <person name="LaButti K."/>
            <person name="Hainaut M."/>
            <person name="Henrissat B."/>
            <person name="Grigoriev I.V."/>
            <person name="Spatafora J.W."/>
            <person name="Aime M.C."/>
        </authorList>
    </citation>
    <scope>NUCLEOTIDE SEQUENCE [LARGE SCALE GENOMIC DNA]</scope>
    <source>
        <strain evidence="1">MCA 4198</strain>
    </source>
</reference>
<dbReference type="GeneID" id="37042691"/>
<evidence type="ECO:0000313" key="1">
    <source>
        <dbReference type="EMBL" id="PWN94177.1"/>
    </source>
</evidence>
<name>A0A316YXJ8_9BASI</name>
<dbReference type="InParanoid" id="A0A316YXJ8"/>
<keyword evidence="2" id="KW-1185">Reference proteome</keyword>
<dbReference type="EMBL" id="KZ819634">
    <property type="protein sequence ID" value="PWN94177.1"/>
    <property type="molecule type" value="Genomic_DNA"/>
</dbReference>
<protein>
    <recommendedName>
        <fullName evidence="3">FAD/NAD(P)-binding domain-containing protein</fullName>
    </recommendedName>
</protein>
<gene>
    <name evidence="1" type="ORF">FA10DRAFT_264744</name>
</gene>
<organism evidence="1 2">
    <name type="scientific">Acaromyces ingoldii</name>
    <dbReference type="NCBI Taxonomy" id="215250"/>
    <lineage>
        <taxon>Eukaryota</taxon>
        <taxon>Fungi</taxon>
        <taxon>Dikarya</taxon>
        <taxon>Basidiomycota</taxon>
        <taxon>Ustilaginomycotina</taxon>
        <taxon>Exobasidiomycetes</taxon>
        <taxon>Exobasidiales</taxon>
        <taxon>Cryptobasidiaceae</taxon>
        <taxon>Acaromyces</taxon>
    </lineage>
</organism>
<dbReference type="Proteomes" id="UP000245768">
    <property type="component" value="Unassembled WGS sequence"/>
</dbReference>
<evidence type="ECO:0008006" key="3">
    <source>
        <dbReference type="Google" id="ProtNLM"/>
    </source>
</evidence>
<dbReference type="OrthoDB" id="10260355at2759"/>
<dbReference type="AlphaFoldDB" id="A0A316YXJ8"/>
<dbReference type="SUPFAM" id="SSF51905">
    <property type="entry name" value="FAD/NAD(P)-binding domain"/>
    <property type="match status" value="1"/>
</dbReference>
<dbReference type="RefSeq" id="XP_025381375.1">
    <property type="nucleotide sequence ID" value="XM_025520775.1"/>
</dbReference>
<accession>A0A316YXJ8</accession>
<dbReference type="Gene3D" id="3.50.50.60">
    <property type="entry name" value="FAD/NAD(P)-binding domain"/>
    <property type="match status" value="2"/>
</dbReference>
<dbReference type="InterPro" id="IPR036188">
    <property type="entry name" value="FAD/NAD-bd_sf"/>
</dbReference>
<dbReference type="STRING" id="215250.A0A316YXJ8"/>
<evidence type="ECO:0000313" key="2">
    <source>
        <dbReference type="Proteomes" id="UP000245768"/>
    </source>
</evidence>
<proteinExistence type="predicted"/>
<sequence>MLDDVEGLKEVWDKGKAVHCMFCHGYENRDKKLAQLGLNPMVVHVLGGIGTLSKDVTVLTNEPVGASDPKVMDAVKSLGFSIIEGKVESTKLTHDDDKVEIAVKDAGKTTFDVLLWTPSTTVSEGVRPLLDNLGLQVKSGSMPINEYVEPINPMGKTSVPGVFVAGDIQTPMKSVSMALASGSIAGAFAHFDFGHL</sequence>